<proteinExistence type="predicted"/>
<keyword evidence="1" id="KW-0040">ANK repeat</keyword>
<evidence type="ECO:0000313" key="3">
    <source>
        <dbReference type="EMBL" id="CAD8485205.1"/>
    </source>
</evidence>
<dbReference type="PANTHER" id="PTHR24121">
    <property type="entry name" value="NO MECHANORECEPTOR POTENTIAL C, ISOFORM D-RELATED"/>
    <property type="match status" value="1"/>
</dbReference>
<feature type="repeat" description="ANK" evidence="1">
    <location>
        <begin position="202"/>
        <end position="234"/>
    </location>
</feature>
<feature type="region of interest" description="Disordered" evidence="2">
    <location>
        <begin position="1"/>
        <end position="21"/>
    </location>
</feature>
<reference evidence="3" key="1">
    <citation type="submission" date="2021-01" db="EMBL/GenBank/DDBJ databases">
        <authorList>
            <person name="Corre E."/>
            <person name="Pelletier E."/>
            <person name="Niang G."/>
            <person name="Scheremetjew M."/>
            <person name="Finn R."/>
            <person name="Kale V."/>
            <person name="Holt S."/>
            <person name="Cochrane G."/>
            <person name="Meng A."/>
            <person name="Brown T."/>
            <person name="Cohen L."/>
        </authorList>
    </citation>
    <scope>NUCLEOTIDE SEQUENCE</scope>
    <source>
        <strain evidence="3">CCMP325</strain>
    </source>
</reference>
<dbReference type="SUPFAM" id="SSF48403">
    <property type="entry name" value="Ankyrin repeat"/>
    <property type="match status" value="1"/>
</dbReference>
<dbReference type="EMBL" id="HBEO01016230">
    <property type="protein sequence ID" value="CAD8485205.1"/>
    <property type="molecule type" value="Transcribed_RNA"/>
</dbReference>
<name>A0A7S0EHF2_9CRYP</name>
<evidence type="ECO:0000256" key="2">
    <source>
        <dbReference type="SAM" id="MobiDB-lite"/>
    </source>
</evidence>
<dbReference type="PROSITE" id="PS50297">
    <property type="entry name" value="ANK_REP_REGION"/>
    <property type="match status" value="1"/>
</dbReference>
<dbReference type="PROSITE" id="PS50088">
    <property type="entry name" value="ANK_REPEAT"/>
    <property type="match status" value="2"/>
</dbReference>
<feature type="repeat" description="ANK" evidence="1">
    <location>
        <begin position="346"/>
        <end position="369"/>
    </location>
</feature>
<dbReference type="InterPro" id="IPR036770">
    <property type="entry name" value="Ankyrin_rpt-contain_sf"/>
</dbReference>
<evidence type="ECO:0000256" key="1">
    <source>
        <dbReference type="PROSITE-ProRule" id="PRU00023"/>
    </source>
</evidence>
<dbReference type="AlphaFoldDB" id="A0A7S0EHF2"/>
<dbReference type="SMART" id="SM00248">
    <property type="entry name" value="ANK"/>
    <property type="match status" value="5"/>
</dbReference>
<protein>
    <submittedName>
        <fullName evidence="3">Uncharacterized protein</fullName>
    </submittedName>
</protein>
<dbReference type="Gene3D" id="1.25.40.20">
    <property type="entry name" value="Ankyrin repeat-containing domain"/>
    <property type="match status" value="2"/>
</dbReference>
<dbReference type="Pfam" id="PF12796">
    <property type="entry name" value="Ank_2"/>
    <property type="match status" value="2"/>
</dbReference>
<gene>
    <name evidence="3" type="ORF">HPHI1048_LOCUS11071</name>
</gene>
<feature type="compositionally biased region" description="Polar residues" evidence="2">
    <location>
        <begin position="7"/>
        <end position="16"/>
    </location>
</feature>
<sequence>MRVNAMCEQTSQSQSDPESKATRGLAYRIANNVFNHELECATRQILLSGNTMNSFIQNRAMFRLVCLKIGGKESKTCKFYPELQSYVYMQYLKMRYNFTLERKNASRKKAFFHLVEKNILGNSYFVQRERFLKGLPKLMEARSNEREVIKALLTIFDAADLTKANIGMQILHVSCKKGLIKVVEEILQTSIAGELLTKCDKDQNTCLHLAASAGHLQVLKVLVMHPSAMQSISKLNKEGKSVLSLALDANLESNKVVEFLLSHDNIFKLVNITGREADIIQSIFSPSEPDDKLFRTILHLDQNHIFCCRNASQQNILHLAVRHGCIAMVEDLLKRNACLARCKDLNGLTPLHWAIRKSNFELLELMIKNAGRFQTGTLRDDCICGNLSPCSQLSQLETAILIQEMKQMLKQAQDSFYSSEKSNMWGGTDICGFEELQTSNLSDEMMGRVRSTFNGFRALPPLLLGQ</sequence>
<organism evidence="3">
    <name type="scientific">Hanusia phi</name>
    <dbReference type="NCBI Taxonomy" id="3032"/>
    <lineage>
        <taxon>Eukaryota</taxon>
        <taxon>Cryptophyceae</taxon>
        <taxon>Pyrenomonadales</taxon>
        <taxon>Geminigeraceae</taxon>
        <taxon>Hanusia</taxon>
    </lineage>
</organism>
<dbReference type="InterPro" id="IPR002110">
    <property type="entry name" value="Ankyrin_rpt"/>
</dbReference>
<accession>A0A7S0EHF2</accession>
<dbReference type="PANTHER" id="PTHR24121:SF23">
    <property type="entry name" value="NO MECHANORECEPTOR POTENTIAL C, ISOFORM H"/>
    <property type="match status" value="1"/>
</dbReference>